<gene>
    <name evidence="1" type="ORF">BN1232_05838</name>
</gene>
<evidence type="ECO:0008006" key="3">
    <source>
        <dbReference type="Google" id="ProtNLM"/>
    </source>
</evidence>
<proteinExistence type="predicted"/>
<evidence type="ECO:0000313" key="2">
    <source>
        <dbReference type="Proteomes" id="UP000199251"/>
    </source>
</evidence>
<accession>A0A0E3WE46</accession>
<dbReference type="OrthoDB" id="9955629at2"/>
<dbReference type="STRING" id="141349.BN1232_05838"/>
<dbReference type="EMBL" id="CTEE01000001">
    <property type="protein sequence ID" value="CQD23030.1"/>
    <property type="molecule type" value="Genomic_DNA"/>
</dbReference>
<reference evidence="1 2" key="1">
    <citation type="submission" date="2015-03" db="EMBL/GenBank/DDBJ databases">
        <authorList>
            <person name="Urmite Genomes"/>
        </authorList>
    </citation>
    <scope>NUCLEOTIDE SEQUENCE [LARGE SCALE GENOMIC DNA]</scope>
    <source>
        <strain evidence="1 2">CSUR P1491</strain>
    </source>
</reference>
<dbReference type="Proteomes" id="UP000199251">
    <property type="component" value="Unassembled WGS sequence"/>
</dbReference>
<name>A0A0E3WE46_MYCLN</name>
<dbReference type="RefSeq" id="WP_090608176.1">
    <property type="nucleotide sequence ID" value="NZ_CTEE01000001.1"/>
</dbReference>
<protein>
    <recommendedName>
        <fullName evidence="3">DUF2188 domain-containing protein</fullName>
    </recommendedName>
</protein>
<evidence type="ECO:0000313" key="1">
    <source>
        <dbReference type="EMBL" id="CQD23030.1"/>
    </source>
</evidence>
<dbReference type="AlphaFoldDB" id="A0A0E3WE46"/>
<sequence length="77" mass="8679">MSDEKRVEHLDVRVEQQSAGWVIIVNVDGEEKQIGDAHASKEEAEKQKDFMFAAADRWADAAKKDAPHPETYPGDQQ</sequence>
<organism evidence="1 2">
    <name type="scientific">Mycobacterium lentiflavum</name>
    <dbReference type="NCBI Taxonomy" id="141349"/>
    <lineage>
        <taxon>Bacteria</taxon>
        <taxon>Bacillati</taxon>
        <taxon>Actinomycetota</taxon>
        <taxon>Actinomycetes</taxon>
        <taxon>Mycobacteriales</taxon>
        <taxon>Mycobacteriaceae</taxon>
        <taxon>Mycobacterium</taxon>
        <taxon>Mycobacterium simiae complex</taxon>
    </lineage>
</organism>